<evidence type="ECO:0000259" key="5">
    <source>
        <dbReference type="PROSITE" id="PS50109"/>
    </source>
</evidence>
<evidence type="ECO:0000313" key="6">
    <source>
        <dbReference type="EMBL" id="MCW3788127.1"/>
    </source>
</evidence>
<name>A0AAE3M739_9BACT</name>
<dbReference type="SUPFAM" id="SSF47384">
    <property type="entry name" value="Homodimeric domain of signal transducing histidine kinase"/>
    <property type="match status" value="1"/>
</dbReference>
<evidence type="ECO:0000256" key="4">
    <source>
        <dbReference type="ARBA" id="ARBA00022777"/>
    </source>
</evidence>
<evidence type="ECO:0000256" key="2">
    <source>
        <dbReference type="ARBA" id="ARBA00012438"/>
    </source>
</evidence>
<dbReference type="PANTHER" id="PTHR43047">
    <property type="entry name" value="TWO-COMPONENT HISTIDINE PROTEIN KINASE"/>
    <property type="match status" value="1"/>
</dbReference>
<dbReference type="Gene3D" id="3.30.450.40">
    <property type="match status" value="1"/>
</dbReference>
<dbReference type="SMART" id="SM00065">
    <property type="entry name" value="GAF"/>
    <property type="match status" value="1"/>
</dbReference>
<gene>
    <name evidence="6" type="ORF">OM075_16740</name>
</gene>
<dbReference type="Proteomes" id="UP001209229">
    <property type="component" value="Unassembled WGS sequence"/>
</dbReference>
<dbReference type="Pfam" id="PF01590">
    <property type="entry name" value="GAF"/>
    <property type="match status" value="1"/>
</dbReference>
<dbReference type="InterPro" id="IPR036890">
    <property type="entry name" value="HATPase_C_sf"/>
</dbReference>
<dbReference type="InterPro" id="IPR003594">
    <property type="entry name" value="HATPase_dom"/>
</dbReference>
<dbReference type="InterPro" id="IPR029016">
    <property type="entry name" value="GAF-like_dom_sf"/>
</dbReference>
<comment type="catalytic activity">
    <reaction evidence="1">
        <text>ATP + protein L-histidine = ADP + protein N-phospho-L-histidine.</text>
        <dbReference type="EC" id="2.7.13.3"/>
    </reaction>
</comment>
<dbReference type="SUPFAM" id="SSF55874">
    <property type="entry name" value="ATPase domain of HSP90 chaperone/DNA topoisomerase II/histidine kinase"/>
    <property type="match status" value="1"/>
</dbReference>
<dbReference type="SMART" id="SM00387">
    <property type="entry name" value="HATPase_c"/>
    <property type="match status" value="1"/>
</dbReference>
<dbReference type="RefSeq" id="WP_301191687.1">
    <property type="nucleotide sequence ID" value="NZ_JAPDPJ010000044.1"/>
</dbReference>
<dbReference type="SUPFAM" id="SSF55781">
    <property type="entry name" value="GAF domain-like"/>
    <property type="match status" value="1"/>
</dbReference>
<evidence type="ECO:0000256" key="3">
    <source>
        <dbReference type="ARBA" id="ARBA00022679"/>
    </source>
</evidence>
<reference evidence="6" key="1">
    <citation type="submission" date="2022-10" db="EMBL/GenBank/DDBJ databases">
        <authorList>
            <person name="Yu W.X."/>
        </authorList>
    </citation>
    <scope>NUCLEOTIDE SEQUENCE</scope>
    <source>
        <strain evidence="6">AAT</strain>
    </source>
</reference>
<comment type="caution">
    <text evidence="6">The sequence shown here is derived from an EMBL/GenBank/DDBJ whole genome shotgun (WGS) entry which is preliminary data.</text>
</comment>
<dbReference type="GO" id="GO:0000155">
    <property type="term" value="F:phosphorelay sensor kinase activity"/>
    <property type="evidence" value="ECO:0007669"/>
    <property type="project" value="InterPro"/>
</dbReference>
<dbReference type="Gene3D" id="1.10.287.130">
    <property type="match status" value="1"/>
</dbReference>
<keyword evidence="6" id="KW-0547">Nucleotide-binding</keyword>
<dbReference type="PROSITE" id="PS50109">
    <property type="entry name" value="HIS_KIN"/>
    <property type="match status" value="1"/>
</dbReference>
<dbReference type="InterPro" id="IPR005467">
    <property type="entry name" value="His_kinase_dom"/>
</dbReference>
<dbReference type="EMBL" id="JAPDPJ010000044">
    <property type="protein sequence ID" value="MCW3788127.1"/>
    <property type="molecule type" value="Genomic_DNA"/>
</dbReference>
<accession>A0AAE3M739</accession>
<evidence type="ECO:0000256" key="1">
    <source>
        <dbReference type="ARBA" id="ARBA00000085"/>
    </source>
</evidence>
<dbReference type="AlphaFoldDB" id="A0AAE3M739"/>
<dbReference type="PANTHER" id="PTHR43047:SF72">
    <property type="entry name" value="OSMOSENSING HISTIDINE PROTEIN KINASE SLN1"/>
    <property type="match status" value="1"/>
</dbReference>
<dbReference type="InterPro" id="IPR036097">
    <property type="entry name" value="HisK_dim/P_sf"/>
</dbReference>
<dbReference type="GO" id="GO:0009927">
    <property type="term" value="F:histidine phosphotransfer kinase activity"/>
    <property type="evidence" value="ECO:0007669"/>
    <property type="project" value="TreeGrafter"/>
</dbReference>
<keyword evidence="7" id="KW-1185">Reference proteome</keyword>
<dbReference type="EC" id="2.7.13.3" evidence="2"/>
<evidence type="ECO:0000313" key="7">
    <source>
        <dbReference type="Proteomes" id="UP001209229"/>
    </source>
</evidence>
<protein>
    <recommendedName>
        <fullName evidence="2">histidine kinase</fullName>
        <ecNumber evidence="2">2.7.13.3</ecNumber>
    </recommendedName>
</protein>
<feature type="domain" description="Histidine kinase" evidence="5">
    <location>
        <begin position="191"/>
        <end position="405"/>
    </location>
</feature>
<sequence length="405" mass="45993">MENFTNVTIRDTHELKKVNITSDSKPDINDLTIAKWQTLIDTLAKIVDVPSGLIMRLNKDSIEVFLKSNTDNNPYVLHEKTPLKYGLYCETVIGTQKQLIVSDALKSSIWRINNPDIDLNMISYLGVPINWPDGECFGTVCVLDHKENNFSNDFIDLIHQIKQHIEVDLQLILHNKELEEINEVKTKFLSLISHDIRGNLGTIHQFLQLITSNFDQFNSSELKKTLISLSQISSSSFTTLDNLLKWSKIDLVKLKAHIEPVNINEIIKELLSFFNLALKLKSVHINTSFDSDEMMINTDKNMLTAILRNLISNSIKYNKVEGKINIKVTRQNNKHIISIKDTGIGIPEPDLQNLFKYSIKQSLNSKEHISTQIGLILTKEFIDKIGATINVDSTINVGTTVKITI</sequence>
<keyword evidence="4" id="KW-0418">Kinase</keyword>
<organism evidence="6 7">
    <name type="scientific">Plebeiibacterium sediminum</name>
    <dbReference type="NCBI Taxonomy" id="2992112"/>
    <lineage>
        <taxon>Bacteria</taxon>
        <taxon>Pseudomonadati</taxon>
        <taxon>Bacteroidota</taxon>
        <taxon>Bacteroidia</taxon>
        <taxon>Marinilabiliales</taxon>
        <taxon>Marinilabiliaceae</taxon>
        <taxon>Plebeiibacterium</taxon>
    </lineage>
</organism>
<keyword evidence="3" id="KW-0808">Transferase</keyword>
<dbReference type="InterPro" id="IPR003018">
    <property type="entry name" value="GAF"/>
</dbReference>
<dbReference type="GO" id="GO:0005524">
    <property type="term" value="F:ATP binding"/>
    <property type="evidence" value="ECO:0007669"/>
    <property type="project" value="UniProtKB-KW"/>
</dbReference>
<proteinExistence type="predicted"/>
<dbReference type="Gene3D" id="3.30.565.10">
    <property type="entry name" value="Histidine kinase-like ATPase, C-terminal domain"/>
    <property type="match status" value="1"/>
</dbReference>
<dbReference type="Pfam" id="PF02518">
    <property type="entry name" value="HATPase_c"/>
    <property type="match status" value="1"/>
</dbReference>
<dbReference type="GO" id="GO:0005886">
    <property type="term" value="C:plasma membrane"/>
    <property type="evidence" value="ECO:0007669"/>
    <property type="project" value="TreeGrafter"/>
</dbReference>
<keyword evidence="6" id="KW-0067">ATP-binding</keyword>